<dbReference type="RefSeq" id="WP_147013037.1">
    <property type="nucleotide sequence ID" value="NZ_VORB01000002.1"/>
</dbReference>
<evidence type="ECO:0000313" key="3">
    <source>
        <dbReference type="EMBL" id="TXC81974.1"/>
    </source>
</evidence>
<evidence type="ECO:0000256" key="1">
    <source>
        <dbReference type="ARBA" id="ARBA00007100"/>
    </source>
</evidence>
<organism evidence="3 4">
    <name type="scientific">Luteibaculum oceani</name>
    <dbReference type="NCBI Taxonomy" id="1294296"/>
    <lineage>
        <taxon>Bacteria</taxon>
        <taxon>Pseudomonadati</taxon>
        <taxon>Bacteroidota</taxon>
        <taxon>Flavobacteriia</taxon>
        <taxon>Flavobacteriales</taxon>
        <taxon>Luteibaculaceae</taxon>
        <taxon>Luteibaculum</taxon>
    </lineage>
</organism>
<dbReference type="PANTHER" id="PTHR31350:SF21">
    <property type="entry name" value="F-BOX ONLY PROTEIN 21"/>
    <property type="match status" value="1"/>
</dbReference>
<dbReference type="Pfam" id="PF13369">
    <property type="entry name" value="Transglut_core2"/>
    <property type="match status" value="1"/>
</dbReference>
<dbReference type="PANTHER" id="PTHR31350">
    <property type="entry name" value="SI:DKEY-261L7.2"/>
    <property type="match status" value="1"/>
</dbReference>
<dbReference type="AlphaFoldDB" id="A0A5C6VAV8"/>
<keyword evidence="4" id="KW-1185">Reference proteome</keyword>
<gene>
    <name evidence="3" type="ORF">FRX97_02470</name>
</gene>
<sequence>MKRLNALIQLLDDPDQQIADQVTQEIIAIGDKAIPQLEKFWEENSFEPNFRDRVEDLVHTIQFNGVVDGLKNWISDDSDLLEGAFWISKYLYPDLELKDLKSSIKAIADLAAVNITEDMTSRHLIGAINEVLYDKLGYRSNKKHFHAPQNNMISEVINSRKGNPLLLSVMYILVATELKVPVCGVNLPNHFVTGYLSSEGKILFYINPFNKGSLLTRQDLVIFLKEMKIPMSDQFLDPCSNKDMVKRMVVNLIYSYTKLGHDEKVEELRVLETLFD</sequence>
<accession>A0A5C6VAV8</accession>
<dbReference type="OrthoDB" id="188084at2"/>
<evidence type="ECO:0000313" key="4">
    <source>
        <dbReference type="Proteomes" id="UP000321168"/>
    </source>
</evidence>
<dbReference type="EMBL" id="VORB01000002">
    <property type="protein sequence ID" value="TXC81974.1"/>
    <property type="molecule type" value="Genomic_DNA"/>
</dbReference>
<evidence type="ECO:0000259" key="2">
    <source>
        <dbReference type="Pfam" id="PF13369"/>
    </source>
</evidence>
<comment type="caution">
    <text evidence="3">The sequence shown here is derived from an EMBL/GenBank/DDBJ whole genome shotgun (WGS) entry which is preliminary data.</text>
</comment>
<proteinExistence type="inferred from homology"/>
<reference evidence="3 4" key="1">
    <citation type="submission" date="2019-08" db="EMBL/GenBank/DDBJ databases">
        <title>Genome of Luteibaculum oceani JCM 18817.</title>
        <authorList>
            <person name="Bowman J.P."/>
        </authorList>
    </citation>
    <scope>NUCLEOTIDE SEQUENCE [LARGE SCALE GENOMIC DNA]</scope>
    <source>
        <strain evidence="3 4">JCM 18817</strain>
    </source>
</reference>
<dbReference type="Proteomes" id="UP000321168">
    <property type="component" value="Unassembled WGS sequence"/>
</dbReference>
<name>A0A5C6VAV8_9FLAO</name>
<dbReference type="InterPro" id="IPR032698">
    <property type="entry name" value="SirB1_N"/>
</dbReference>
<protein>
    <recommendedName>
        <fullName evidence="2">Protein SirB1 N-terminal domain-containing protein</fullName>
    </recommendedName>
</protein>
<feature type="domain" description="Protein SirB1 N-terminal" evidence="2">
    <location>
        <begin position="100"/>
        <end position="249"/>
    </location>
</feature>
<comment type="similarity">
    <text evidence="1">Belongs to the UPF0162 family.</text>
</comment>